<accession>A0A0D2ATQ2</accession>
<evidence type="ECO:0000259" key="1">
    <source>
        <dbReference type="Pfam" id="PF08659"/>
    </source>
</evidence>
<dbReference type="Gene3D" id="3.40.50.720">
    <property type="entry name" value="NAD(P)-binding Rossmann-like Domain"/>
    <property type="match status" value="1"/>
</dbReference>
<dbReference type="Pfam" id="PF08659">
    <property type="entry name" value="KR"/>
    <property type="match status" value="1"/>
</dbReference>
<evidence type="ECO:0000313" key="2">
    <source>
        <dbReference type="EMBL" id="KIW10103.1"/>
    </source>
</evidence>
<feature type="domain" description="Ketoreductase (KR)" evidence="1">
    <location>
        <begin position="3"/>
        <end position="121"/>
    </location>
</feature>
<dbReference type="VEuPathDB" id="FungiDB:PV08_11063"/>
<dbReference type="GO" id="GO:0005811">
    <property type="term" value="C:lipid droplet"/>
    <property type="evidence" value="ECO:0007669"/>
    <property type="project" value="TreeGrafter"/>
</dbReference>
<evidence type="ECO:0000313" key="3">
    <source>
        <dbReference type="Proteomes" id="UP000053328"/>
    </source>
</evidence>
<dbReference type="STRING" id="91928.A0A0D2ATQ2"/>
<protein>
    <recommendedName>
        <fullName evidence="1">Ketoreductase (KR) domain-containing protein</fullName>
    </recommendedName>
</protein>
<name>A0A0D2ATQ2_9EURO</name>
<reference evidence="2 3" key="1">
    <citation type="submission" date="2015-01" db="EMBL/GenBank/DDBJ databases">
        <title>The Genome Sequence of Exophiala spinifera CBS89968.</title>
        <authorList>
            <consortium name="The Broad Institute Genomics Platform"/>
            <person name="Cuomo C."/>
            <person name="de Hoog S."/>
            <person name="Gorbushina A."/>
            <person name="Stielow B."/>
            <person name="Teixiera M."/>
            <person name="Abouelleil A."/>
            <person name="Chapman S.B."/>
            <person name="Priest M."/>
            <person name="Young S.K."/>
            <person name="Wortman J."/>
            <person name="Nusbaum C."/>
            <person name="Birren B."/>
        </authorList>
    </citation>
    <scope>NUCLEOTIDE SEQUENCE [LARGE SCALE GENOMIC DNA]</scope>
    <source>
        <strain evidence="2 3">CBS 89968</strain>
    </source>
</reference>
<dbReference type="RefSeq" id="XP_016230319.1">
    <property type="nucleotide sequence ID" value="XM_016385375.1"/>
</dbReference>
<dbReference type="GO" id="GO:0005789">
    <property type="term" value="C:endoplasmic reticulum membrane"/>
    <property type="evidence" value="ECO:0007669"/>
    <property type="project" value="TreeGrafter"/>
</dbReference>
<dbReference type="OrthoDB" id="191139at2759"/>
<gene>
    <name evidence="2" type="ORF">PV08_11063</name>
</gene>
<sequence>MGGTVLITGANGTLGLEFIRALLESYPQYTVVGSVRNPSTESDPNTANLGRIIKEHPGAKVHIQALDLGKLAEVRSFTDQLSAQIDQGQLPPLSAIVCNAAAWSLESGLKLTSDGLEATFQVAHLSHYLLVLKLLGSMDLKSARVVMLGSITHYPEKANPMSAFRPEIPEDIEILARPKPDQPGEAQDRGYQRYGTAKLCNVTFMHDLNKRLLANPHLSSLTAVAMDPGGLAASRAQAEQKKTVRRIMAVVNFCMPLLKHLTQTFRPTADAARDLVEVSVGAEFVGKRGYYVGRKAGDSAAMSRDPEVQTRLWNACWKWSGLESDETVF</sequence>
<dbReference type="PANTHER" id="PTHR43647">
    <property type="entry name" value="DEHYDROGENASE"/>
    <property type="match status" value="1"/>
</dbReference>
<dbReference type="AlphaFoldDB" id="A0A0D2ATQ2"/>
<dbReference type="PANTHER" id="PTHR43647:SF4">
    <property type="entry name" value="KETOREDUCTASE (KR) DOMAIN-CONTAINING PROTEIN"/>
    <property type="match status" value="1"/>
</dbReference>
<dbReference type="GO" id="GO:0000253">
    <property type="term" value="F:3-beta-hydroxysteroid 3-dehydrogenase (NADP+) activity"/>
    <property type="evidence" value="ECO:0007669"/>
    <property type="project" value="TreeGrafter"/>
</dbReference>
<dbReference type="InterPro" id="IPR036291">
    <property type="entry name" value="NAD(P)-bd_dom_sf"/>
</dbReference>
<dbReference type="GO" id="GO:0005741">
    <property type="term" value="C:mitochondrial outer membrane"/>
    <property type="evidence" value="ECO:0007669"/>
    <property type="project" value="TreeGrafter"/>
</dbReference>
<dbReference type="GeneID" id="27338146"/>
<dbReference type="EMBL" id="KN847500">
    <property type="protein sequence ID" value="KIW10103.1"/>
    <property type="molecule type" value="Genomic_DNA"/>
</dbReference>
<dbReference type="Proteomes" id="UP000053328">
    <property type="component" value="Unassembled WGS sequence"/>
</dbReference>
<organism evidence="2 3">
    <name type="scientific">Exophiala spinifera</name>
    <dbReference type="NCBI Taxonomy" id="91928"/>
    <lineage>
        <taxon>Eukaryota</taxon>
        <taxon>Fungi</taxon>
        <taxon>Dikarya</taxon>
        <taxon>Ascomycota</taxon>
        <taxon>Pezizomycotina</taxon>
        <taxon>Eurotiomycetes</taxon>
        <taxon>Chaetothyriomycetidae</taxon>
        <taxon>Chaetothyriales</taxon>
        <taxon>Herpotrichiellaceae</taxon>
        <taxon>Exophiala</taxon>
    </lineage>
</organism>
<dbReference type="HOGENOM" id="CLU_010194_44_3_1"/>
<proteinExistence type="predicted"/>
<dbReference type="InterPro" id="IPR051593">
    <property type="entry name" value="Ergosterol_Biosynth_ERG27"/>
</dbReference>
<keyword evidence="3" id="KW-1185">Reference proteome</keyword>
<dbReference type="SUPFAM" id="SSF51735">
    <property type="entry name" value="NAD(P)-binding Rossmann-fold domains"/>
    <property type="match status" value="1"/>
</dbReference>
<dbReference type="InterPro" id="IPR013968">
    <property type="entry name" value="PKS_KR"/>
</dbReference>